<reference evidence="1 2" key="1">
    <citation type="submission" date="2019-03" db="EMBL/GenBank/DDBJ databases">
        <title>First draft genome of Liparis tanakae, snailfish: a comprehensive survey of snailfish specific genes.</title>
        <authorList>
            <person name="Kim W."/>
            <person name="Song I."/>
            <person name="Jeong J.-H."/>
            <person name="Kim D."/>
            <person name="Kim S."/>
            <person name="Ryu S."/>
            <person name="Song J.Y."/>
            <person name="Lee S.K."/>
        </authorList>
    </citation>
    <scope>NUCLEOTIDE SEQUENCE [LARGE SCALE GENOMIC DNA]</scope>
    <source>
        <tissue evidence="1">Muscle</tissue>
    </source>
</reference>
<accession>A0A4Z2G6X8</accession>
<organism evidence="1 2">
    <name type="scientific">Liparis tanakae</name>
    <name type="common">Tanaka's snailfish</name>
    <dbReference type="NCBI Taxonomy" id="230148"/>
    <lineage>
        <taxon>Eukaryota</taxon>
        <taxon>Metazoa</taxon>
        <taxon>Chordata</taxon>
        <taxon>Craniata</taxon>
        <taxon>Vertebrata</taxon>
        <taxon>Euteleostomi</taxon>
        <taxon>Actinopterygii</taxon>
        <taxon>Neopterygii</taxon>
        <taxon>Teleostei</taxon>
        <taxon>Neoteleostei</taxon>
        <taxon>Acanthomorphata</taxon>
        <taxon>Eupercaria</taxon>
        <taxon>Perciformes</taxon>
        <taxon>Cottioidei</taxon>
        <taxon>Cottales</taxon>
        <taxon>Liparidae</taxon>
        <taxon>Liparis</taxon>
    </lineage>
</organism>
<dbReference type="Proteomes" id="UP000314294">
    <property type="component" value="Unassembled WGS sequence"/>
</dbReference>
<dbReference type="EMBL" id="SRLO01000674">
    <property type="protein sequence ID" value="TNN49001.1"/>
    <property type="molecule type" value="Genomic_DNA"/>
</dbReference>
<keyword evidence="2" id="KW-1185">Reference proteome</keyword>
<comment type="caution">
    <text evidence="1">The sequence shown here is derived from an EMBL/GenBank/DDBJ whole genome shotgun (WGS) entry which is preliminary data.</text>
</comment>
<gene>
    <name evidence="1" type="ORF">EYF80_040828</name>
</gene>
<sequence>MEHGADGRSRLGETAVMAVESEGVTNIAPQDVISVSSRKKKSPSTTPTHCHKAVVLVCYHGDKRVEPRWLFGSDARLGRETANAEVE</sequence>
<name>A0A4Z2G6X8_9TELE</name>
<proteinExistence type="predicted"/>
<evidence type="ECO:0000313" key="2">
    <source>
        <dbReference type="Proteomes" id="UP000314294"/>
    </source>
</evidence>
<protein>
    <submittedName>
        <fullName evidence="1">Uncharacterized protein</fullName>
    </submittedName>
</protein>
<evidence type="ECO:0000313" key="1">
    <source>
        <dbReference type="EMBL" id="TNN49001.1"/>
    </source>
</evidence>
<dbReference type="AlphaFoldDB" id="A0A4Z2G6X8"/>